<dbReference type="NCBIfam" id="NF040586">
    <property type="entry name" value="FxSxx_TPR"/>
    <property type="match status" value="1"/>
</dbReference>
<dbReference type="PANTHER" id="PTHR46082:SF6">
    <property type="entry name" value="AAA+ ATPASE DOMAIN-CONTAINING PROTEIN-RELATED"/>
    <property type="match status" value="1"/>
</dbReference>
<feature type="region of interest" description="Disordered" evidence="2">
    <location>
        <begin position="1259"/>
        <end position="1281"/>
    </location>
</feature>
<dbReference type="Gene3D" id="3.40.50.300">
    <property type="entry name" value="P-loop containing nucleotide triphosphate hydrolases"/>
    <property type="match status" value="1"/>
</dbReference>
<protein>
    <submittedName>
        <fullName evidence="5">Tetratricopeptide repeat protein</fullName>
    </submittedName>
</protein>
<dbReference type="InterPro" id="IPR002182">
    <property type="entry name" value="NB-ARC"/>
</dbReference>
<dbReference type="Pfam" id="PF00931">
    <property type="entry name" value="NB-ARC"/>
    <property type="match status" value="1"/>
</dbReference>
<dbReference type="Pfam" id="PF13424">
    <property type="entry name" value="TPR_12"/>
    <property type="match status" value="1"/>
</dbReference>
<name>A0ABS2V2M4_9ACTN</name>
<dbReference type="InterPro" id="IPR053137">
    <property type="entry name" value="NLR-like"/>
</dbReference>
<feature type="region of interest" description="Disordered" evidence="2">
    <location>
        <begin position="270"/>
        <end position="289"/>
    </location>
</feature>
<evidence type="ECO:0000259" key="3">
    <source>
        <dbReference type="Pfam" id="PF00931"/>
    </source>
</evidence>
<dbReference type="PANTHER" id="PTHR46082">
    <property type="entry name" value="ATP/GTP-BINDING PROTEIN-RELATED"/>
    <property type="match status" value="1"/>
</dbReference>
<dbReference type="Pfam" id="PF13374">
    <property type="entry name" value="TPR_10"/>
    <property type="match status" value="1"/>
</dbReference>
<feature type="coiled-coil region" evidence="1">
    <location>
        <begin position="122"/>
        <end position="170"/>
    </location>
</feature>
<dbReference type="SUPFAM" id="SSF48452">
    <property type="entry name" value="TPR-like"/>
    <property type="match status" value="2"/>
</dbReference>
<proteinExistence type="predicted"/>
<feature type="domain" description="TIR" evidence="4">
    <location>
        <begin position="302"/>
        <end position="421"/>
    </location>
</feature>
<dbReference type="EMBL" id="JAFEJA010000002">
    <property type="protein sequence ID" value="MBM9624096.1"/>
    <property type="molecule type" value="Genomic_DNA"/>
</dbReference>
<dbReference type="Proteomes" id="UP000664109">
    <property type="component" value="Unassembled WGS sequence"/>
</dbReference>
<accession>A0ABS2V2M4</accession>
<dbReference type="SUPFAM" id="SSF52540">
    <property type="entry name" value="P-loop containing nucleoside triphosphate hydrolases"/>
    <property type="match status" value="1"/>
</dbReference>
<dbReference type="InterPro" id="IPR000157">
    <property type="entry name" value="TIR_dom"/>
</dbReference>
<evidence type="ECO:0000256" key="2">
    <source>
        <dbReference type="SAM" id="MobiDB-lite"/>
    </source>
</evidence>
<gene>
    <name evidence="5" type="ORF">JE024_36575</name>
</gene>
<evidence type="ECO:0000256" key="1">
    <source>
        <dbReference type="SAM" id="Coils"/>
    </source>
</evidence>
<dbReference type="Pfam" id="PF13676">
    <property type="entry name" value="TIR_2"/>
    <property type="match status" value="1"/>
</dbReference>
<feature type="compositionally biased region" description="Gly residues" evidence="2">
    <location>
        <begin position="276"/>
        <end position="286"/>
    </location>
</feature>
<dbReference type="InterPro" id="IPR011990">
    <property type="entry name" value="TPR-like_helical_dom_sf"/>
</dbReference>
<comment type="caution">
    <text evidence="5">The sequence shown here is derived from an EMBL/GenBank/DDBJ whole genome shotgun (WGS) entry which is preliminary data.</text>
</comment>
<keyword evidence="1" id="KW-0175">Coiled coil</keyword>
<reference evidence="5 6" key="1">
    <citation type="journal article" date="2016" name="Arch. Microbiol.">
        <title>Streptomyces zhihengii sp. nov., isolated from rhizospheric soil of Psammosilene tunicoides.</title>
        <authorList>
            <person name="Huang M.J."/>
            <person name="Fei J.J."/>
            <person name="Salam N."/>
            <person name="Kim C.J."/>
            <person name="Hozzein W.N."/>
            <person name="Xiao M."/>
            <person name="Huang H.Q."/>
            <person name="Li W.J."/>
        </authorList>
    </citation>
    <scope>NUCLEOTIDE SEQUENCE [LARGE SCALE GENOMIC DNA]</scope>
    <source>
        <strain evidence="5 6">YIM T102</strain>
    </source>
</reference>
<sequence length="1281" mass="140855">MDEPVFGELVPLDHDAVSQASGLQPLAEDIVGERRDLAVALRQCFVELKVSVRRYAVLRRYSASSVSRYLSGETVAPDHFIAVLIDDVGKELGRPLSSEVRSRLTDMQRAALKATNSRAWRVQQLEDQLAGALQEKAIARTQADAVASRLLEYQERVAVLEAERQQLAHEVSHHRAADIELDLLRVEQRRMLTSHDALLQRVSELEAALEAAEQRVALAEQRCADLEHTLLAADAAAAVEEQLDSQRTERKLAESLAELRTAQAEVARLRARDQPGPGGTASGSGPGTVVELRTREPLSRVSVVYPGYHQPWAAWIAACLEGHGHRARMQRWEPGRAALEDYFRDLLLTRGQIVLIVSDRLLASETRPAGEWSRALRGIVAANADRILAVSLSDTPLLRAGGSLEPVPIWGIGAEEAAARLLSRLDHQVRRASARPIPPRAEVRFPNTAPTIWGSVPRRNPRFSGRDDLLDMLQRRLTGAEPANAICALLGMSGIGKTQIAIEYSHRFGSDYDLVWWVDSDDRDTQSDRLAELAAELGVSSRGAYGDRTRAVREALRRGDPYSRWLIIFDGWDDIDDAAGMLPQGPGHVLITSRNRSWGNHTEVLEVPSFDRAESISYLMRRAPHLSQREADQVAAEVSDVPLPLGQAGSWLGESGMDVREYLRRIRDGGLSTADESSREGTSQSSLTSWSILIGRLRDTSPQALAVLSLCVAFAPGDIPLGIVRDSAPADLPEDLRWIATDQAAWTRALDTLVNYSVLNRPRANDAEPGPGWEMVYMHRLVHDIAARLTSSEHREAHRQAVRTLLAKADPGNPMESRHWPRYAALLPHLEPSGALTSRHPTMQSAVLNCLRYCDASGRYEAGIDLAARTRAHWSTSMSPADEPMLSVILQEGAVLRAAGHFQAAYDGDRLALTELKSKEPRNLLGELTASSAIAVNLRHHGRYEESYHLQQSVLNGLIDISGPDTPATLTVRYEQGITLRMLGQFRDAYEQDVANQKLQNRILGDNHPATLASATAIARSQRLLGRYNEALTQQQAVARRYLSIFGKDHPRCLEADIELALCQLHSGRLQGMADSLAAVLTRATDTHGTQHPTTLLCMTVYGNHLREHGDRERAGKLLAEAEAGYRTLLGPAHPIAHGVTANTALLMQRMHEPDNALAMLERALVGMTSFLGSNHPWVLGCALNTAASLSTNGQHTEASALSRRTHRQARETLGDEHPLSLACQVALACDLRSTGETEEAGHLEKAALHLLTDTLGAQHPQTESAHRRKRPHADFEPSIS</sequence>
<organism evidence="5 6">
    <name type="scientific">Streptomyces zhihengii</name>
    <dbReference type="NCBI Taxonomy" id="1818004"/>
    <lineage>
        <taxon>Bacteria</taxon>
        <taxon>Bacillati</taxon>
        <taxon>Actinomycetota</taxon>
        <taxon>Actinomycetes</taxon>
        <taxon>Kitasatosporales</taxon>
        <taxon>Streptomycetaceae</taxon>
        <taxon>Streptomyces</taxon>
    </lineage>
</organism>
<dbReference type="Gene3D" id="1.25.40.10">
    <property type="entry name" value="Tetratricopeptide repeat domain"/>
    <property type="match status" value="3"/>
</dbReference>
<keyword evidence="6" id="KW-1185">Reference proteome</keyword>
<evidence type="ECO:0000313" key="6">
    <source>
        <dbReference type="Proteomes" id="UP000664109"/>
    </source>
</evidence>
<feature type="domain" description="NB-ARC" evidence="3">
    <location>
        <begin position="467"/>
        <end position="601"/>
    </location>
</feature>
<evidence type="ECO:0000313" key="5">
    <source>
        <dbReference type="EMBL" id="MBM9624096.1"/>
    </source>
</evidence>
<evidence type="ECO:0000259" key="4">
    <source>
        <dbReference type="Pfam" id="PF13676"/>
    </source>
</evidence>
<dbReference type="InterPro" id="IPR027417">
    <property type="entry name" value="P-loop_NTPase"/>
</dbReference>